<keyword evidence="2" id="KW-1185">Reference proteome</keyword>
<sequence length="70" mass="8212">MQIKWVRLVKVRGVVGDGVCKLFNQIGSERWLYKKLSLHDVSLEILTRRTLITFKTYDSFMNLCIDYGNT</sequence>
<dbReference type="OrthoDB" id="1293639at2759"/>
<accession>A0A9J5WXA3</accession>
<dbReference type="AlphaFoldDB" id="A0A9J5WXA3"/>
<reference evidence="1 2" key="1">
    <citation type="submission" date="2020-09" db="EMBL/GenBank/DDBJ databases">
        <title>De no assembly of potato wild relative species, Solanum commersonii.</title>
        <authorList>
            <person name="Cho K."/>
        </authorList>
    </citation>
    <scope>NUCLEOTIDE SEQUENCE [LARGE SCALE GENOMIC DNA]</scope>
    <source>
        <strain evidence="1">LZ3.2</strain>
        <tissue evidence="1">Leaf</tissue>
    </source>
</reference>
<evidence type="ECO:0000313" key="1">
    <source>
        <dbReference type="EMBL" id="KAG5580427.1"/>
    </source>
</evidence>
<evidence type="ECO:0000313" key="2">
    <source>
        <dbReference type="Proteomes" id="UP000824120"/>
    </source>
</evidence>
<comment type="caution">
    <text evidence="1">The sequence shown here is derived from an EMBL/GenBank/DDBJ whole genome shotgun (WGS) entry which is preliminary data.</text>
</comment>
<protein>
    <submittedName>
        <fullName evidence="1">Uncharacterized protein</fullName>
    </submittedName>
</protein>
<name>A0A9J5WXA3_SOLCO</name>
<proteinExistence type="predicted"/>
<dbReference type="EMBL" id="JACXVP010000010">
    <property type="protein sequence ID" value="KAG5580427.1"/>
    <property type="molecule type" value="Genomic_DNA"/>
</dbReference>
<dbReference type="Proteomes" id="UP000824120">
    <property type="component" value="Chromosome 10"/>
</dbReference>
<organism evidence="1 2">
    <name type="scientific">Solanum commersonii</name>
    <name type="common">Commerson's wild potato</name>
    <name type="synonym">Commerson's nightshade</name>
    <dbReference type="NCBI Taxonomy" id="4109"/>
    <lineage>
        <taxon>Eukaryota</taxon>
        <taxon>Viridiplantae</taxon>
        <taxon>Streptophyta</taxon>
        <taxon>Embryophyta</taxon>
        <taxon>Tracheophyta</taxon>
        <taxon>Spermatophyta</taxon>
        <taxon>Magnoliopsida</taxon>
        <taxon>eudicotyledons</taxon>
        <taxon>Gunneridae</taxon>
        <taxon>Pentapetalae</taxon>
        <taxon>asterids</taxon>
        <taxon>lamiids</taxon>
        <taxon>Solanales</taxon>
        <taxon>Solanaceae</taxon>
        <taxon>Solanoideae</taxon>
        <taxon>Solaneae</taxon>
        <taxon>Solanum</taxon>
    </lineage>
</organism>
<gene>
    <name evidence="1" type="ORF">H5410_051054</name>
</gene>